<dbReference type="Proteomes" id="UP000254848">
    <property type="component" value="Unassembled WGS sequence"/>
</dbReference>
<evidence type="ECO:0000256" key="1">
    <source>
        <dbReference type="SAM" id="Phobius"/>
    </source>
</evidence>
<keyword evidence="1" id="KW-1133">Transmembrane helix</keyword>
<feature type="domain" description="Opacity-associated protein A LysM-like" evidence="2">
    <location>
        <begin position="149"/>
        <end position="232"/>
    </location>
</feature>
<dbReference type="Pfam" id="PF04225">
    <property type="entry name" value="LysM_OapA"/>
    <property type="match status" value="1"/>
</dbReference>
<evidence type="ECO:0000313" key="4">
    <source>
        <dbReference type="EMBL" id="RDK95625.1"/>
    </source>
</evidence>
<feature type="domain" description="Opacity-associated protein A-like N-terminal" evidence="3">
    <location>
        <begin position="83"/>
        <end position="110"/>
    </location>
</feature>
<dbReference type="OrthoDB" id="6398769at2"/>
<keyword evidence="1" id="KW-0472">Membrane</keyword>
<comment type="caution">
    <text evidence="4">The sequence shown here is derived from an EMBL/GenBank/DDBJ whole genome shotgun (WGS) entry which is preliminary data.</text>
</comment>
<organism evidence="4 5">
    <name type="scientific">Enterobacillus tribolii</name>
    <dbReference type="NCBI Taxonomy" id="1487935"/>
    <lineage>
        <taxon>Bacteria</taxon>
        <taxon>Pseudomonadati</taxon>
        <taxon>Pseudomonadota</taxon>
        <taxon>Gammaproteobacteria</taxon>
        <taxon>Enterobacterales</taxon>
        <taxon>Hafniaceae</taxon>
        <taxon>Enterobacillus</taxon>
    </lineage>
</organism>
<dbReference type="EMBL" id="QRAP01000002">
    <property type="protein sequence ID" value="RDK95625.1"/>
    <property type="molecule type" value="Genomic_DNA"/>
</dbReference>
<evidence type="ECO:0000259" key="3">
    <source>
        <dbReference type="Pfam" id="PF08525"/>
    </source>
</evidence>
<protein>
    <recommendedName>
        <fullName evidence="6">Cell envelope opacity-associated protein A</fullName>
    </recommendedName>
</protein>
<evidence type="ECO:0008006" key="6">
    <source>
        <dbReference type="Google" id="ProtNLM"/>
    </source>
</evidence>
<keyword evidence="5" id="KW-1185">Reference proteome</keyword>
<evidence type="ECO:0000259" key="2">
    <source>
        <dbReference type="Pfam" id="PF04225"/>
    </source>
</evidence>
<evidence type="ECO:0000313" key="5">
    <source>
        <dbReference type="Proteomes" id="UP000254848"/>
    </source>
</evidence>
<keyword evidence="1" id="KW-0812">Transmembrane</keyword>
<proteinExistence type="predicted"/>
<dbReference type="InterPro" id="IPR013731">
    <property type="entry name" value="OapA_N"/>
</dbReference>
<dbReference type="InterPro" id="IPR007340">
    <property type="entry name" value="LysM_Opacity-associatedA"/>
</dbReference>
<sequence>MGRIAPRRRRSSRVYQPVLHTWLNLRQRIVPPEAEQEPADNADEPPLSQPDTAEELETLETGPLTRAKQSLIHIWHMPDTFTWMEPLPYFHRRWVLIAGTVLLLALLWPYSDTKNGRYGPDDIDGPLSITHATLEDTTVPALLRQQRTSWQAYHIKPGQTLAQLFRANRLDINDVFALAQAEGDDKPLSKLKAGQEVRVQHNSQGQVTALELETTDNEHIYFRRQPDGNFLRIR</sequence>
<feature type="transmembrane region" description="Helical" evidence="1">
    <location>
        <begin position="94"/>
        <end position="111"/>
    </location>
</feature>
<dbReference type="GO" id="GO:0042834">
    <property type="term" value="F:peptidoglycan binding"/>
    <property type="evidence" value="ECO:0007669"/>
    <property type="project" value="InterPro"/>
</dbReference>
<dbReference type="Gene3D" id="3.10.450.350">
    <property type="match status" value="1"/>
</dbReference>
<dbReference type="RefSeq" id="WP_115457374.1">
    <property type="nucleotide sequence ID" value="NZ_QRAP01000002.1"/>
</dbReference>
<accession>A0A370R133</accession>
<dbReference type="Pfam" id="PF08525">
    <property type="entry name" value="OapA_N"/>
    <property type="match status" value="1"/>
</dbReference>
<dbReference type="AlphaFoldDB" id="A0A370R133"/>
<reference evidence="4 5" key="1">
    <citation type="submission" date="2018-07" db="EMBL/GenBank/DDBJ databases">
        <title>Genomic Encyclopedia of Type Strains, Phase IV (KMG-IV): sequencing the most valuable type-strain genomes for metagenomic binning, comparative biology and taxonomic classification.</title>
        <authorList>
            <person name="Goeker M."/>
        </authorList>
    </citation>
    <scope>NUCLEOTIDE SEQUENCE [LARGE SCALE GENOMIC DNA]</scope>
    <source>
        <strain evidence="4 5">DSM 103736</strain>
    </source>
</reference>
<name>A0A370R133_9GAMM</name>
<gene>
    <name evidence="4" type="ORF">C8D90_102100</name>
</gene>